<dbReference type="InterPro" id="IPR016024">
    <property type="entry name" value="ARM-type_fold"/>
</dbReference>
<accession>A0A9P7GHQ5</accession>
<proteinExistence type="predicted"/>
<protein>
    <submittedName>
        <fullName evidence="1">Uncharacterized protein</fullName>
    </submittedName>
</protein>
<reference evidence="1" key="2">
    <citation type="submission" date="2021-10" db="EMBL/GenBank/DDBJ databases">
        <title>Phylogenomics reveals ancestral predisposition of the termite-cultivated fungus Termitomyces towards a domesticated lifestyle.</title>
        <authorList>
            <person name="Auxier B."/>
            <person name="Grum-Grzhimaylo A."/>
            <person name="Cardenas M.E."/>
            <person name="Lodge J.D."/>
            <person name="Laessoe T."/>
            <person name="Pedersen O."/>
            <person name="Smith M.E."/>
            <person name="Kuyper T.W."/>
            <person name="Franco-Molano E.A."/>
            <person name="Baroni T.J."/>
            <person name="Aanen D.K."/>
        </authorList>
    </citation>
    <scope>NUCLEOTIDE SEQUENCE</scope>
    <source>
        <strain evidence="1">D49</strain>
    </source>
</reference>
<name>A0A9P7GHQ5_9AGAR</name>
<evidence type="ECO:0000313" key="2">
    <source>
        <dbReference type="Proteomes" id="UP000717328"/>
    </source>
</evidence>
<reference evidence="1" key="1">
    <citation type="submission" date="2021-02" db="EMBL/GenBank/DDBJ databases">
        <authorList>
            <person name="Nieuwenhuis M."/>
            <person name="Van De Peppel L.J.J."/>
        </authorList>
    </citation>
    <scope>NUCLEOTIDE SEQUENCE</scope>
    <source>
        <strain evidence="1">D49</strain>
    </source>
</reference>
<evidence type="ECO:0000313" key="1">
    <source>
        <dbReference type="EMBL" id="KAG5650799.1"/>
    </source>
</evidence>
<organism evidence="1 2">
    <name type="scientific">Sphagnurus paluster</name>
    <dbReference type="NCBI Taxonomy" id="117069"/>
    <lineage>
        <taxon>Eukaryota</taxon>
        <taxon>Fungi</taxon>
        <taxon>Dikarya</taxon>
        <taxon>Basidiomycota</taxon>
        <taxon>Agaricomycotina</taxon>
        <taxon>Agaricomycetes</taxon>
        <taxon>Agaricomycetidae</taxon>
        <taxon>Agaricales</taxon>
        <taxon>Tricholomatineae</taxon>
        <taxon>Lyophyllaceae</taxon>
        <taxon>Sphagnurus</taxon>
    </lineage>
</organism>
<gene>
    <name evidence="1" type="ORF">H0H81_011010</name>
</gene>
<dbReference type="InterPro" id="IPR011989">
    <property type="entry name" value="ARM-like"/>
</dbReference>
<sequence>MRSYEMDNTSSILETLTKLVIADTSNAEPLVSALKQLLSLPTPASIYYFEAWARFSPAMAATVAEAGLAEWLLSIVTLEDEEDERYHTRRTALTALSTLVDATTDETHRRNVVQLFFDNEKAVQVAIDMTTSTDDVYDAFEAAGALGILVKDFPRGVSRLRQDESILTAALRMLDDPEHVPNDPILLIAEICTPGEPRLTELLRSYLDALNLTPGQAVEEPQGKNKKNKKKQKKHIRMDKANTWNRITLLTCASPAARKCVIDAGAIPAAAILLNSPDKRKWEIPLKALAALVEGEPACAQLAGEMLPRCAELLLKDSVPYTQLLFFIRSFIPAHVALVIPSGAIRSLARALGEFPSSFDNQADLIDVLFTLAQTPASRPALISEVRERLTTDNVEMYEQSWGYVYALRRLLEAPGVGPIVVVEAGGVDFVLKMLRSQELTVVVNAANLAACLVLSGLSSVLPSLRDDDAAGLLEHAKSKALELAARMVLDEGMKTGDPSEDAVQLKLEAEVNVALAEKLAKVLEVLRGEVEEFSADYY</sequence>
<keyword evidence="2" id="KW-1185">Reference proteome</keyword>
<dbReference type="EMBL" id="JABCKI010000361">
    <property type="protein sequence ID" value="KAG5650799.1"/>
    <property type="molecule type" value="Genomic_DNA"/>
</dbReference>
<dbReference type="AlphaFoldDB" id="A0A9P7GHQ5"/>
<comment type="caution">
    <text evidence="1">The sequence shown here is derived from an EMBL/GenBank/DDBJ whole genome shotgun (WGS) entry which is preliminary data.</text>
</comment>
<dbReference type="SUPFAM" id="SSF48371">
    <property type="entry name" value="ARM repeat"/>
    <property type="match status" value="1"/>
</dbReference>
<dbReference type="Proteomes" id="UP000717328">
    <property type="component" value="Unassembled WGS sequence"/>
</dbReference>
<dbReference type="Gene3D" id="1.25.10.10">
    <property type="entry name" value="Leucine-rich Repeat Variant"/>
    <property type="match status" value="2"/>
</dbReference>
<dbReference type="OrthoDB" id="2960366at2759"/>